<reference evidence="2" key="1">
    <citation type="journal article" date="2019" name="Sci. Rep.">
        <title>Draft genome of Tanacetum cinerariifolium, the natural source of mosquito coil.</title>
        <authorList>
            <person name="Yamashiro T."/>
            <person name="Shiraishi A."/>
            <person name="Satake H."/>
            <person name="Nakayama K."/>
        </authorList>
    </citation>
    <scope>NUCLEOTIDE SEQUENCE</scope>
</reference>
<dbReference type="GO" id="GO:0016301">
    <property type="term" value="F:kinase activity"/>
    <property type="evidence" value="ECO:0007669"/>
    <property type="project" value="UniProtKB-KW"/>
</dbReference>
<dbReference type="PANTHER" id="PTHR33223:SF11">
    <property type="entry name" value="ELEMENT PROTEIN, PUTATIVE-RELATED"/>
    <property type="match status" value="1"/>
</dbReference>
<comment type="caution">
    <text evidence="2">The sequence shown here is derived from an EMBL/GenBank/DDBJ whole genome shotgun (WGS) entry which is preliminary data.</text>
</comment>
<gene>
    <name evidence="2" type="ORF">Tci_027312</name>
</gene>
<organism evidence="2">
    <name type="scientific">Tanacetum cinerariifolium</name>
    <name type="common">Dalmatian daisy</name>
    <name type="synonym">Chrysanthemum cinerariifolium</name>
    <dbReference type="NCBI Taxonomy" id="118510"/>
    <lineage>
        <taxon>Eukaryota</taxon>
        <taxon>Viridiplantae</taxon>
        <taxon>Streptophyta</taxon>
        <taxon>Embryophyta</taxon>
        <taxon>Tracheophyta</taxon>
        <taxon>Spermatophyta</taxon>
        <taxon>Magnoliopsida</taxon>
        <taxon>eudicotyledons</taxon>
        <taxon>Gunneridae</taxon>
        <taxon>Pentapetalae</taxon>
        <taxon>asterids</taxon>
        <taxon>campanulids</taxon>
        <taxon>Asterales</taxon>
        <taxon>Asteraceae</taxon>
        <taxon>Asteroideae</taxon>
        <taxon>Anthemideae</taxon>
        <taxon>Anthemidinae</taxon>
        <taxon>Tanacetum</taxon>
    </lineage>
</organism>
<feature type="region of interest" description="Disordered" evidence="1">
    <location>
        <begin position="204"/>
        <end position="223"/>
    </location>
</feature>
<dbReference type="AlphaFoldDB" id="A0A6L2L5A2"/>
<dbReference type="PANTHER" id="PTHR33223">
    <property type="entry name" value="CCHC-TYPE DOMAIN-CONTAINING PROTEIN"/>
    <property type="match status" value="1"/>
</dbReference>
<sequence length="487" mass="55660">MGDGNPIRTLGDCSKGNNVGKNVPVLFQFTLRDQAINWLKHLPAGSITTWEDLTTQSLSEAWTRFKDLLQKVPHHDIDLLINVQIFYDHVNFVTRRTIDQLAGDLEQAFIEYASSRTDEAGDARLSKFKANFKQQSEMTNKIDTVLKAITDRIAGTLPSDTVKNPKISISLVLSARSYPTEDPQCSTHVHGLIINITIHHKHQNYSHDSMAEEEKQEREGDPKDTNTIAYIEERRDRPLLKQKDITAVGNLGYNKDDEGNEWLDVEEPLDLVNTSKESVYESLIKEMPKCSLNYDFRIKKGDLRNLKIPCMIGHKFIANAYIDVDLPMNIMSLTYYNSITKNGYEYRGRNFVGLGRDMHVFVGNMSYVIDFTILENIETNIDPSLSYVIFGRPFIKIAYAAINKKYKLMTFTDETKEIIFKTPYKDPEKSELSSEGHDLLSSRVILSEDDYDRGCRKPSDLEDEFYRDAIKLGPEYATGMDDESEVT</sequence>
<dbReference type="GO" id="GO:0030246">
    <property type="term" value="F:carbohydrate binding"/>
    <property type="evidence" value="ECO:0007669"/>
    <property type="project" value="UniProtKB-KW"/>
</dbReference>
<keyword evidence="2" id="KW-0418">Kinase</keyword>
<feature type="compositionally biased region" description="Basic and acidic residues" evidence="1">
    <location>
        <begin position="209"/>
        <end position="223"/>
    </location>
</feature>
<evidence type="ECO:0000256" key="1">
    <source>
        <dbReference type="SAM" id="MobiDB-lite"/>
    </source>
</evidence>
<accession>A0A6L2L5A2</accession>
<keyword evidence="2" id="KW-0808">Transferase</keyword>
<dbReference type="EMBL" id="BKCJ010003479">
    <property type="protein sequence ID" value="GEU55334.1"/>
    <property type="molecule type" value="Genomic_DNA"/>
</dbReference>
<name>A0A6L2L5A2_TANCI</name>
<evidence type="ECO:0000313" key="2">
    <source>
        <dbReference type="EMBL" id="GEU55334.1"/>
    </source>
</evidence>
<protein>
    <submittedName>
        <fullName evidence="2">Protein kinase-like domain, concanavalin A-like lectin/glucanase domain protein</fullName>
    </submittedName>
</protein>
<proteinExistence type="predicted"/>
<keyword evidence="2" id="KW-0430">Lectin</keyword>